<keyword evidence="6 7" id="KW-0012">Acyltransferase</keyword>
<comment type="subcellular location">
    <subcellularLocation>
        <location evidence="1">Cell inner membrane</location>
    </subcellularLocation>
</comment>
<keyword evidence="4 7" id="KW-0808">Transferase</keyword>
<keyword evidence="2" id="KW-1003">Cell membrane</keyword>
<dbReference type="RefSeq" id="WP_005994576.1">
    <property type="nucleotide sequence ID" value="NZ_AECZ01000017.1"/>
</dbReference>
<dbReference type="GO" id="GO:0009247">
    <property type="term" value="P:glycolipid biosynthetic process"/>
    <property type="evidence" value="ECO:0007669"/>
    <property type="project" value="UniProtKB-ARBA"/>
</dbReference>
<gene>
    <name evidence="7" type="ORF">DesfrDRAFT_2644</name>
</gene>
<dbReference type="GO" id="GO:0005886">
    <property type="term" value="C:plasma membrane"/>
    <property type="evidence" value="ECO:0007669"/>
    <property type="project" value="UniProtKB-SubCell"/>
</dbReference>
<dbReference type="InterPro" id="IPR004960">
    <property type="entry name" value="LipA_acyltrans"/>
</dbReference>
<organism evidence="7 8">
    <name type="scientific">Solidesulfovibrio fructosivorans JJ]</name>
    <dbReference type="NCBI Taxonomy" id="596151"/>
    <lineage>
        <taxon>Bacteria</taxon>
        <taxon>Pseudomonadati</taxon>
        <taxon>Thermodesulfobacteriota</taxon>
        <taxon>Desulfovibrionia</taxon>
        <taxon>Desulfovibrionales</taxon>
        <taxon>Desulfovibrionaceae</taxon>
        <taxon>Solidesulfovibrio</taxon>
    </lineage>
</organism>
<name>E1JYC9_SOLFR</name>
<proteinExistence type="predicted"/>
<protein>
    <submittedName>
        <fullName evidence="7">Lipid A biosynthesis acyltransferase</fullName>
    </submittedName>
</protein>
<dbReference type="OrthoDB" id="5453083at2"/>
<keyword evidence="3" id="KW-0997">Cell inner membrane</keyword>
<dbReference type="PANTHER" id="PTHR30606">
    <property type="entry name" value="LIPID A BIOSYNTHESIS LAUROYL ACYLTRANSFERASE"/>
    <property type="match status" value="1"/>
</dbReference>
<evidence type="ECO:0000256" key="2">
    <source>
        <dbReference type="ARBA" id="ARBA00022475"/>
    </source>
</evidence>
<dbReference type="PANTHER" id="PTHR30606:SF10">
    <property type="entry name" value="PHOSPHATIDYLINOSITOL MANNOSIDE ACYLTRANSFERASE"/>
    <property type="match status" value="1"/>
</dbReference>
<accession>E1JYC9</accession>
<dbReference type="Proteomes" id="UP000006250">
    <property type="component" value="Unassembled WGS sequence"/>
</dbReference>
<keyword evidence="5" id="KW-0472">Membrane</keyword>
<dbReference type="STRING" id="596151.DesfrDRAFT_2644"/>
<evidence type="ECO:0000313" key="8">
    <source>
        <dbReference type="Proteomes" id="UP000006250"/>
    </source>
</evidence>
<sequence length="317" mass="34082">MKVSESLGRDLLRLVVWYPLRLVVERLPPRTGVALLARLGRLHAALAGRRGGRADRLRRAAATVAPTLDAAAREAQMVAAYETHYVNQLSIFVFPRLTRDNRPSVLAIEGREHLDTALCAGRGVVLPIGHFGPTQLPLTALGLCGYPMLQIGFLSDAGLSFIGRHVAFRLRRIYEGRIPAAIVPPGSGTRRALEHLRAGGVVMTTADDGPGQLPFGRHADFDFPGGRISAPLGPAKLALATGAALCPAFLGPGQDAPFRLTIEAPLEVPAVSDKNAAGRAMTKDFLDRYAARVAAMPGWWHGLEDHVFSLAQQHARD</sequence>
<evidence type="ECO:0000256" key="5">
    <source>
        <dbReference type="ARBA" id="ARBA00023136"/>
    </source>
</evidence>
<evidence type="ECO:0000256" key="1">
    <source>
        <dbReference type="ARBA" id="ARBA00004533"/>
    </source>
</evidence>
<evidence type="ECO:0000256" key="6">
    <source>
        <dbReference type="ARBA" id="ARBA00023315"/>
    </source>
</evidence>
<evidence type="ECO:0000313" key="7">
    <source>
        <dbReference type="EMBL" id="EFL50703.1"/>
    </source>
</evidence>
<dbReference type="GO" id="GO:0016746">
    <property type="term" value="F:acyltransferase activity"/>
    <property type="evidence" value="ECO:0007669"/>
    <property type="project" value="UniProtKB-KW"/>
</dbReference>
<comment type="caution">
    <text evidence="7">The sequence shown here is derived from an EMBL/GenBank/DDBJ whole genome shotgun (WGS) entry which is preliminary data.</text>
</comment>
<dbReference type="Pfam" id="PF03279">
    <property type="entry name" value="Lip_A_acyltrans"/>
    <property type="match status" value="1"/>
</dbReference>
<evidence type="ECO:0000256" key="3">
    <source>
        <dbReference type="ARBA" id="ARBA00022519"/>
    </source>
</evidence>
<keyword evidence="8" id="KW-1185">Reference proteome</keyword>
<dbReference type="eggNOG" id="COG1560">
    <property type="taxonomic scope" value="Bacteria"/>
</dbReference>
<dbReference type="EMBL" id="AECZ01000017">
    <property type="protein sequence ID" value="EFL50703.1"/>
    <property type="molecule type" value="Genomic_DNA"/>
</dbReference>
<dbReference type="AlphaFoldDB" id="E1JYC9"/>
<evidence type="ECO:0000256" key="4">
    <source>
        <dbReference type="ARBA" id="ARBA00022679"/>
    </source>
</evidence>
<reference evidence="7 8" key="1">
    <citation type="submission" date="2010-08" db="EMBL/GenBank/DDBJ databases">
        <title>The draft genome of Desulfovibrio fructosovorans JJ.</title>
        <authorList>
            <consortium name="US DOE Joint Genome Institute (JGI-PGF)"/>
            <person name="Lucas S."/>
            <person name="Copeland A."/>
            <person name="Lapidus A."/>
            <person name="Cheng J.-F."/>
            <person name="Bruce D."/>
            <person name="Goodwin L."/>
            <person name="Pitluck S."/>
            <person name="Land M.L."/>
            <person name="Hauser L."/>
            <person name="Chang Y.-J."/>
            <person name="Jeffries C."/>
            <person name="Wall J.D."/>
            <person name="Stahl D.A."/>
            <person name="Arkin A.P."/>
            <person name="Dehal P."/>
            <person name="Stolyar S.M."/>
            <person name="Hazen T.C."/>
            <person name="Woyke T.J."/>
        </authorList>
    </citation>
    <scope>NUCLEOTIDE SEQUENCE [LARGE SCALE GENOMIC DNA]</scope>
    <source>
        <strain evidence="7 8">JJ</strain>
    </source>
</reference>